<keyword evidence="2" id="KW-1185">Reference proteome</keyword>
<comment type="caution">
    <text evidence="1">The sequence shown here is derived from an EMBL/GenBank/DDBJ whole genome shotgun (WGS) entry which is preliminary data.</text>
</comment>
<reference evidence="2" key="1">
    <citation type="journal article" date="2022" name="Mol. Ecol. Resour.">
        <title>The genomes of chicory, endive, great burdock and yacon provide insights into Asteraceae palaeo-polyploidization history and plant inulin production.</title>
        <authorList>
            <person name="Fan W."/>
            <person name="Wang S."/>
            <person name="Wang H."/>
            <person name="Wang A."/>
            <person name="Jiang F."/>
            <person name="Liu H."/>
            <person name="Zhao H."/>
            <person name="Xu D."/>
            <person name="Zhang Y."/>
        </authorList>
    </citation>
    <scope>NUCLEOTIDE SEQUENCE [LARGE SCALE GENOMIC DNA]</scope>
    <source>
        <strain evidence="2">cv. Yunnan</strain>
    </source>
</reference>
<evidence type="ECO:0000313" key="2">
    <source>
        <dbReference type="Proteomes" id="UP001056120"/>
    </source>
</evidence>
<dbReference type="Proteomes" id="UP001056120">
    <property type="component" value="Linkage Group LG08"/>
</dbReference>
<name>A0ACB9IEM0_9ASTR</name>
<accession>A0ACB9IEM0</accession>
<gene>
    <name evidence="1" type="ORF">L1987_22623</name>
</gene>
<evidence type="ECO:0000313" key="1">
    <source>
        <dbReference type="EMBL" id="KAI3806709.1"/>
    </source>
</evidence>
<proteinExistence type="predicted"/>
<sequence length="90" mass="10499">MVADLPYKLEHNRSTWSIFKRFGVLWRLLSWMSYLQQQLALKEFLNKVQTESKDHLNKSLFNKPTSEEVQNWKQVPSLDVESSNPSASGS</sequence>
<protein>
    <submittedName>
        <fullName evidence="1">Uncharacterized protein</fullName>
    </submittedName>
</protein>
<reference evidence="1 2" key="2">
    <citation type="journal article" date="2022" name="Mol. Ecol. Resour.">
        <title>The genomes of chicory, endive, great burdock and yacon provide insights into Asteraceae paleo-polyploidization history and plant inulin production.</title>
        <authorList>
            <person name="Fan W."/>
            <person name="Wang S."/>
            <person name="Wang H."/>
            <person name="Wang A."/>
            <person name="Jiang F."/>
            <person name="Liu H."/>
            <person name="Zhao H."/>
            <person name="Xu D."/>
            <person name="Zhang Y."/>
        </authorList>
    </citation>
    <scope>NUCLEOTIDE SEQUENCE [LARGE SCALE GENOMIC DNA]</scope>
    <source>
        <strain evidence="2">cv. Yunnan</strain>
        <tissue evidence="1">Leaves</tissue>
    </source>
</reference>
<dbReference type="EMBL" id="CM042025">
    <property type="protein sequence ID" value="KAI3806709.1"/>
    <property type="molecule type" value="Genomic_DNA"/>
</dbReference>
<organism evidence="1 2">
    <name type="scientific">Smallanthus sonchifolius</name>
    <dbReference type="NCBI Taxonomy" id="185202"/>
    <lineage>
        <taxon>Eukaryota</taxon>
        <taxon>Viridiplantae</taxon>
        <taxon>Streptophyta</taxon>
        <taxon>Embryophyta</taxon>
        <taxon>Tracheophyta</taxon>
        <taxon>Spermatophyta</taxon>
        <taxon>Magnoliopsida</taxon>
        <taxon>eudicotyledons</taxon>
        <taxon>Gunneridae</taxon>
        <taxon>Pentapetalae</taxon>
        <taxon>asterids</taxon>
        <taxon>campanulids</taxon>
        <taxon>Asterales</taxon>
        <taxon>Asteraceae</taxon>
        <taxon>Asteroideae</taxon>
        <taxon>Heliantheae alliance</taxon>
        <taxon>Millerieae</taxon>
        <taxon>Smallanthus</taxon>
    </lineage>
</organism>